<gene>
    <name evidence="2" type="ORF">Poly59_31030</name>
</gene>
<proteinExistence type="predicted"/>
<feature type="signal peptide" evidence="1">
    <location>
        <begin position="1"/>
        <end position="23"/>
    </location>
</feature>
<accession>A0A5C6EWA1</accession>
<evidence type="ECO:0000313" key="2">
    <source>
        <dbReference type="EMBL" id="TWU51511.1"/>
    </source>
</evidence>
<name>A0A5C6EWA1_9BACT</name>
<dbReference type="RefSeq" id="WP_146534851.1">
    <property type="nucleotide sequence ID" value="NZ_SJPX01000003.1"/>
</dbReference>
<reference evidence="2 3" key="1">
    <citation type="submission" date="2019-02" db="EMBL/GenBank/DDBJ databases">
        <title>Deep-cultivation of Planctomycetes and their phenomic and genomic characterization uncovers novel biology.</title>
        <authorList>
            <person name="Wiegand S."/>
            <person name="Jogler M."/>
            <person name="Boedeker C."/>
            <person name="Pinto D."/>
            <person name="Vollmers J."/>
            <person name="Rivas-Marin E."/>
            <person name="Kohn T."/>
            <person name="Peeters S.H."/>
            <person name="Heuer A."/>
            <person name="Rast P."/>
            <person name="Oberbeckmann S."/>
            <person name="Bunk B."/>
            <person name="Jeske O."/>
            <person name="Meyerdierks A."/>
            <person name="Storesund J.E."/>
            <person name="Kallscheuer N."/>
            <person name="Luecker S."/>
            <person name="Lage O.M."/>
            <person name="Pohl T."/>
            <person name="Merkel B.J."/>
            <person name="Hornburger P."/>
            <person name="Mueller R.-W."/>
            <person name="Bruemmer F."/>
            <person name="Labrenz M."/>
            <person name="Spormann A.M."/>
            <person name="Op Den Camp H."/>
            <person name="Overmann J."/>
            <person name="Amann R."/>
            <person name="Jetten M.S.M."/>
            <person name="Mascher T."/>
            <person name="Medema M.H."/>
            <person name="Devos D.P."/>
            <person name="Kaster A.-K."/>
            <person name="Ovreas L."/>
            <person name="Rohde M."/>
            <person name="Galperin M.Y."/>
            <person name="Jogler C."/>
        </authorList>
    </citation>
    <scope>NUCLEOTIDE SEQUENCE [LARGE SCALE GENOMIC DNA]</scope>
    <source>
        <strain evidence="2 3">Poly59</strain>
    </source>
</reference>
<keyword evidence="3" id="KW-1185">Reference proteome</keyword>
<organism evidence="2 3">
    <name type="scientific">Rubripirellula reticaptiva</name>
    <dbReference type="NCBI Taxonomy" id="2528013"/>
    <lineage>
        <taxon>Bacteria</taxon>
        <taxon>Pseudomonadati</taxon>
        <taxon>Planctomycetota</taxon>
        <taxon>Planctomycetia</taxon>
        <taxon>Pirellulales</taxon>
        <taxon>Pirellulaceae</taxon>
        <taxon>Rubripirellula</taxon>
    </lineage>
</organism>
<dbReference type="EMBL" id="SJPX01000003">
    <property type="protein sequence ID" value="TWU51511.1"/>
    <property type="molecule type" value="Genomic_DNA"/>
</dbReference>
<keyword evidence="1" id="KW-0732">Signal</keyword>
<dbReference type="OrthoDB" id="264033at2"/>
<dbReference type="AlphaFoldDB" id="A0A5C6EWA1"/>
<comment type="caution">
    <text evidence="2">The sequence shown here is derived from an EMBL/GenBank/DDBJ whole genome shotgun (WGS) entry which is preliminary data.</text>
</comment>
<evidence type="ECO:0000256" key="1">
    <source>
        <dbReference type="SAM" id="SignalP"/>
    </source>
</evidence>
<evidence type="ECO:0000313" key="3">
    <source>
        <dbReference type="Proteomes" id="UP000317977"/>
    </source>
</evidence>
<sequence precursor="true">MGFQTILSTTAILLLATPTGVFADLPDRIPIRVVDEQGEPIEGATVEARYLKTIRQDGKDYRVPMELAPPQTTDMNGRCELALHVVSWTLAGLYAHRVELTTDEAMKLCDDAPRDPLEREAFDRDLNDRCQRFRSAYRVLTSEPVGDAEVTLKMARAIRVTGRVQVSGSPLAKAFITIHSRKTQIDQLFPRSAPELTDDEGRFSFYSVPGDLDRARIVVERSSGNRVLTLSDIRSKPTSTGVMFEFDTEVKDYALVVKP</sequence>
<evidence type="ECO:0008006" key="4">
    <source>
        <dbReference type="Google" id="ProtNLM"/>
    </source>
</evidence>
<protein>
    <recommendedName>
        <fullName evidence="4">Nickel uptake substrate-specific transmembrane region</fullName>
    </recommendedName>
</protein>
<feature type="chain" id="PRO_5022925352" description="Nickel uptake substrate-specific transmembrane region" evidence="1">
    <location>
        <begin position="24"/>
        <end position="259"/>
    </location>
</feature>
<dbReference type="Proteomes" id="UP000317977">
    <property type="component" value="Unassembled WGS sequence"/>
</dbReference>